<dbReference type="EMBL" id="AAMO01000022">
    <property type="protein sequence ID" value="EAQ01005.1"/>
    <property type="molecule type" value="Genomic_DNA"/>
</dbReference>
<proteinExistence type="predicted"/>
<dbReference type="HOGENOM" id="CLU_1249560_0_0_5"/>
<feature type="domain" description="TaqI-like C-terminal specificity" evidence="1">
    <location>
        <begin position="19"/>
        <end position="136"/>
    </location>
</feature>
<dbReference type="InterPro" id="IPR025931">
    <property type="entry name" value="TaqI_C"/>
</dbReference>
<name>A3U4A4_PSEBH</name>
<comment type="caution">
    <text evidence="2">The sequence shown here is derived from an EMBL/GenBank/DDBJ whole genome shotgun (WGS) entry which is preliminary data.</text>
</comment>
<organism evidence="2 3">
    <name type="scientific">Pseudooceanicola batsensis (strain ATCC BAA-863 / DSM 15984 / KCTC 12145 / HTCC2597)</name>
    <name type="common">Oceanicola batsensis</name>
    <dbReference type="NCBI Taxonomy" id="252305"/>
    <lineage>
        <taxon>Bacteria</taxon>
        <taxon>Pseudomonadati</taxon>
        <taxon>Pseudomonadota</taxon>
        <taxon>Alphaproteobacteria</taxon>
        <taxon>Rhodobacterales</taxon>
        <taxon>Paracoccaceae</taxon>
        <taxon>Pseudooceanicola</taxon>
    </lineage>
</organism>
<gene>
    <name evidence="2" type="ORF">OB2597_18816</name>
</gene>
<evidence type="ECO:0000259" key="1">
    <source>
        <dbReference type="Pfam" id="PF12950"/>
    </source>
</evidence>
<protein>
    <recommendedName>
        <fullName evidence="1">TaqI-like C-terminal specificity domain-containing protein</fullName>
    </recommendedName>
</protein>
<sequence>MLTERIVVGEPDCIPGFMPLIVGEDIGRYDLSCSRQIKLDVPGINYKDQKLYGQERLLVRKTGIGLKATVTKKVAASNQVVFHYVPRSKDLGFFLYYVLGVLSSRTMFAYHLRKSGENEWRSHPYVTPKSLAALPIPTPEVGTQAWRQAVEIANRVRKHLRYQGRSKKLDLEIEGLVAGLYGLGQSDLGWVKKVICEAQNLEPMRALSEFDASSISIEVVS</sequence>
<dbReference type="AlphaFoldDB" id="A3U4A4"/>
<keyword evidence="3" id="KW-1185">Reference proteome</keyword>
<dbReference type="Pfam" id="PF12950">
    <property type="entry name" value="TaqI_C"/>
    <property type="match status" value="1"/>
</dbReference>
<evidence type="ECO:0000313" key="2">
    <source>
        <dbReference type="EMBL" id="EAQ01005.1"/>
    </source>
</evidence>
<reference evidence="2 3" key="1">
    <citation type="journal article" date="2010" name="J. Bacteriol.">
        <title>Genome sequences of Oceanicola granulosus HTCC2516(T) and Oceanicola batsensis HTCC2597(TDelta).</title>
        <authorList>
            <person name="Thrash J.C."/>
            <person name="Cho J.C."/>
            <person name="Vergin K.L."/>
            <person name="Giovannoni S.J."/>
        </authorList>
    </citation>
    <scope>NUCLEOTIDE SEQUENCE [LARGE SCALE GENOMIC DNA]</scope>
    <source>
        <strain evidence="3">ATCC BAA-863 / DSM 15984 / KCTC 12145 / HTCC2597</strain>
    </source>
</reference>
<evidence type="ECO:0000313" key="3">
    <source>
        <dbReference type="Proteomes" id="UP000004318"/>
    </source>
</evidence>
<accession>A3U4A4</accession>
<dbReference type="Proteomes" id="UP000004318">
    <property type="component" value="Unassembled WGS sequence"/>
</dbReference>